<dbReference type="RefSeq" id="WP_191774244.1">
    <property type="nucleotide sequence ID" value="NZ_JACYFU010000002.1"/>
</dbReference>
<dbReference type="EMBL" id="JACYFU010000002">
    <property type="protein sequence ID" value="MBD8065379.1"/>
    <property type="molecule type" value="Genomic_DNA"/>
</dbReference>
<organism evidence="1 2">
    <name type="scientific">Devosia oryzisoli</name>
    <dbReference type="NCBI Taxonomy" id="2774138"/>
    <lineage>
        <taxon>Bacteria</taxon>
        <taxon>Pseudomonadati</taxon>
        <taxon>Pseudomonadota</taxon>
        <taxon>Alphaproteobacteria</taxon>
        <taxon>Hyphomicrobiales</taxon>
        <taxon>Devosiaceae</taxon>
        <taxon>Devosia</taxon>
    </lineage>
</organism>
<dbReference type="GO" id="GO:0006788">
    <property type="term" value="P:heme oxidation"/>
    <property type="evidence" value="ECO:0007669"/>
    <property type="project" value="InterPro"/>
</dbReference>
<dbReference type="Proteomes" id="UP000654108">
    <property type="component" value="Unassembled WGS sequence"/>
</dbReference>
<name>A0A927FVF7_9HYPH</name>
<sequence length="184" mass="20130">MPHTPRRWALREQTTTLHDAVDDAVGSFSTLCEYGRYLRHMTAFRLPVERSLRDAAWPDAFADWRPTVIAGSIEQDLADLGLDMPPLEALEGPRDTDELMGVSYVLQGSSLGAQVLLKRAEALGLSSDFGARHLAAQANGAARWRRYLDLLESAEGLDMDRVVQASSATFQQAKSAFAGDVVPA</sequence>
<gene>
    <name evidence="1" type="ORF">IC608_07820</name>
</gene>
<dbReference type="Gene3D" id="1.20.910.10">
    <property type="entry name" value="Heme oxygenase-like"/>
    <property type="match status" value="1"/>
</dbReference>
<dbReference type="AlphaFoldDB" id="A0A927FVF7"/>
<dbReference type="GO" id="GO:0004392">
    <property type="term" value="F:heme oxygenase (decyclizing) activity"/>
    <property type="evidence" value="ECO:0007669"/>
    <property type="project" value="InterPro"/>
</dbReference>
<evidence type="ECO:0000313" key="1">
    <source>
        <dbReference type="EMBL" id="MBD8065379.1"/>
    </source>
</evidence>
<dbReference type="SUPFAM" id="SSF48613">
    <property type="entry name" value="Heme oxygenase-like"/>
    <property type="match status" value="1"/>
</dbReference>
<proteinExistence type="predicted"/>
<accession>A0A927FVF7</accession>
<dbReference type="InterPro" id="IPR016053">
    <property type="entry name" value="Haem_Oase-like"/>
</dbReference>
<protein>
    <submittedName>
        <fullName evidence="1">Biliverdin-producing heme oxygenase</fullName>
    </submittedName>
</protein>
<keyword evidence="2" id="KW-1185">Reference proteome</keyword>
<comment type="caution">
    <text evidence="1">The sequence shown here is derived from an EMBL/GenBank/DDBJ whole genome shotgun (WGS) entry which is preliminary data.</text>
</comment>
<evidence type="ECO:0000313" key="2">
    <source>
        <dbReference type="Proteomes" id="UP000654108"/>
    </source>
</evidence>
<dbReference type="CDD" id="cd19166">
    <property type="entry name" value="HemeO-bac"/>
    <property type="match status" value="1"/>
</dbReference>
<reference evidence="1" key="1">
    <citation type="submission" date="2020-09" db="EMBL/GenBank/DDBJ databases">
        <title>Genome seq and assembly of Devosia sp.</title>
        <authorList>
            <person name="Chhetri G."/>
        </authorList>
    </citation>
    <scope>NUCLEOTIDE SEQUENCE</scope>
    <source>
        <strain evidence="1">PTR5</strain>
    </source>
</reference>
<dbReference type="InterPro" id="IPR016084">
    <property type="entry name" value="Haem_Oase-like_multi-hlx"/>
</dbReference>
<dbReference type="Pfam" id="PF01126">
    <property type="entry name" value="Heme_oxygenase"/>
    <property type="match status" value="1"/>
</dbReference>